<evidence type="ECO:0000256" key="1">
    <source>
        <dbReference type="SAM" id="Phobius"/>
    </source>
</evidence>
<name>A0ABR2GRG0_9EUKA</name>
<comment type="caution">
    <text evidence="2">The sequence shown here is derived from an EMBL/GenBank/DDBJ whole genome shotgun (WGS) entry which is preliminary data.</text>
</comment>
<dbReference type="SUPFAM" id="SSF51126">
    <property type="entry name" value="Pectin lyase-like"/>
    <property type="match status" value="1"/>
</dbReference>
<accession>A0ABR2GRG0</accession>
<protein>
    <submittedName>
        <fullName evidence="2">Uncharacterized protein</fullName>
    </submittedName>
</protein>
<keyword evidence="1" id="KW-1133">Transmembrane helix</keyword>
<reference evidence="2 3" key="1">
    <citation type="submission" date="2024-04" db="EMBL/GenBank/DDBJ databases">
        <title>Tritrichomonas musculus Genome.</title>
        <authorList>
            <person name="Alves-Ferreira E."/>
            <person name="Grigg M."/>
            <person name="Lorenzi H."/>
            <person name="Galac M."/>
        </authorList>
    </citation>
    <scope>NUCLEOTIDE SEQUENCE [LARGE SCALE GENOMIC DNA]</scope>
    <source>
        <strain evidence="2 3">EAF2021</strain>
    </source>
</reference>
<dbReference type="EMBL" id="JAPFFF010000065">
    <property type="protein sequence ID" value="KAK8836524.1"/>
    <property type="molecule type" value="Genomic_DNA"/>
</dbReference>
<keyword evidence="1" id="KW-0472">Membrane</keyword>
<dbReference type="InterPro" id="IPR011050">
    <property type="entry name" value="Pectin_lyase_fold/virulence"/>
</dbReference>
<evidence type="ECO:0000313" key="3">
    <source>
        <dbReference type="Proteomes" id="UP001470230"/>
    </source>
</evidence>
<sequence>MLTVTSSSSQTNVILAQNGDSSICNLNLMKSKATGIILAVEFKDIDHGEISYFTFDHNSGDTRDNSIVYVLDGESCIVHHGNFIDNKCMNGGYLFNFIAPGTIENCIFKDNERAVLMAIRYYVTFVECVFDGADTKTEFMTVKSCHFLTETATWKFTMIDCNIPSFVVCTFSGKIAVATCGGCVAVVIGAVWTVLLVFRNKNKNGDNEDDYKMLSPQSRYYYYTVRDNIQNMEPIAIGHSIDVAMGSLFIFDQEGLDGQNSVKF</sequence>
<feature type="transmembrane region" description="Helical" evidence="1">
    <location>
        <begin position="175"/>
        <end position="198"/>
    </location>
</feature>
<keyword evidence="3" id="KW-1185">Reference proteome</keyword>
<keyword evidence="1" id="KW-0812">Transmembrane</keyword>
<organism evidence="2 3">
    <name type="scientific">Tritrichomonas musculus</name>
    <dbReference type="NCBI Taxonomy" id="1915356"/>
    <lineage>
        <taxon>Eukaryota</taxon>
        <taxon>Metamonada</taxon>
        <taxon>Parabasalia</taxon>
        <taxon>Tritrichomonadida</taxon>
        <taxon>Tritrichomonadidae</taxon>
        <taxon>Tritrichomonas</taxon>
    </lineage>
</organism>
<gene>
    <name evidence="2" type="ORF">M9Y10_037784</name>
</gene>
<dbReference type="Proteomes" id="UP001470230">
    <property type="component" value="Unassembled WGS sequence"/>
</dbReference>
<evidence type="ECO:0000313" key="2">
    <source>
        <dbReference type="EMBL" id="KAK8836524.1"/>
    </source>
</evidence>
<proteinExistence type="predicted"/>